<accession>A0ABM9DSD3</accession>
<sequence>MITVTPPSINRRNPEPMIQTNANAPTIRAELQELIDRLRACQKVPDPIAVVLIDHAESEVEGLSDDNAVIDDTDPVFTTMDALMTAIEERTEADLDDDEGIA</sequence>
<proteinExistence type="predicted"/>
<evidence type="ECO:0000313" key="3">
    <source>
        <dbReference type="Proteomes" id="UP001153050"/>
    </source>
</evidence>
<dbReference type="Proteomes" id="UP001153050">
    <property type="component" value="Unassembled WGS sequence"/>
</dbReference>
<reference evidence="2 3" key="1">
    <citation type="submission" date="2022-03" db="EMBL/GenBank/DDBJ databases">
        <authorList>
            <person name="Brunel B."/>
        </authorList>
    </citation>
    <scope>NUCLEOTIDE SEQUENCE [LARGE SCALE GENOMIC DNA]</scope>
    <source>
        <strain evidence="2">STM5069sample</strain>
    </source>
</reference>
<evidence type="ECO:0000256" key="1">
    <source>
        <dbReference type="SAM" id="MobiDB-lite"/>
    </source>
</evidence>
<name>A0ABM9DSD3_9HYPH</name>
<protein>
    <submittedName>
        <fullName evidence="2">Uncharacterized protein</fullName>
    </submittedName>
</protein>
<organism evidence="2 3">
    <name type="scientific">Mesorhizobium escarrei</name>
    <dbReference type="NCBI Taxonomy" id="666018"/>
    <lineage>
        <taxon>Bacteria</taxon>
        <taxon>Pseudomonadati</taxon>
        <taxon>Pseudomonadota</taxon>
        <taxon>Alphaproteobacteria</taxon>
        <taxon>Hyphomicrobiales</taxon>
        <taxon>Phyllobacteriaceae</taxon>
        <taxon>Mesorhizobium</taxon>
    </lineage>
</organism>
<gene>
    <name evidence="2" type="ORF">MES5069_230026</name>
</gene>
<feature type="region of interest" description="Disordered" evidence="1">
    <location>
        <begin position="1"/>
        <end position="24"/>
    </location>
</feature>
<dbReference type="EMBL" id="CAKXZT010000117">
    <property type="protein sequence ID" value="CAH2399608.1"/>
    <property type="molecule type" value="Genomic_DNA"/>
</dbReference>
<evidence type="ECO:0000313" key="2">
    <source>
        <dbReference type="EMBL" id="CAH2399608.1"/>
    </source>
</evidence>
<comment type="caution">
    <text evidence="2">The sequence shown here is derived from an EMBL/GenBank/DDBJ whole genome shotgun (WGS) entry which is preliminary data.</text>
</comment>
<keyword evidence="3" id="KW-1185">Reference proteome</keyword>
<feature type="compositionally biased region" description="Polar residues" evidence="1">
    <location>
        <begin position="1"/>
        <end position="11"/>
    </location>
</feature>